<accession>A0ABU2PQI8</accession>
<organism evidence="2 3">
    <name type="scientific">Streptomyces edwardsiae</name>
    <dbReference type="NCBI Taxonomy" id="3075527"/>
    <lineage>
        <taxon>Bacteria</taxon>
        <taxon>Bacillati</taxon>
        <taxon>Actinomycetota</taxon>
        <taxon>Actinomycetes</taxon>
        <taxon>Kitasatosporales</taxon>
        <taxon>Streptomycetaceae</taxon>
        <taxon>Streptomyces</taxon>
    </lineage>
</organism>
<reference evidence="3" key="1">
    <citation type="submission" date="2023-07" db="EMBL/GenBank/DDBJ databases">
        <title>30 novel species of actinomycetes from the DSMZ collection.</title>
        <authorList>
            <person name="Nouioui I."/>
        </authorList>
    </citation>
    <scope>NUCLEOTIDE SEQUENCE [LARGE SCALE GENOMIC DNA]</scope>
    <source>
        <strain evidence="3">DSM 41636</strain>
    </source>
</reference>
<gene>
    <name evidence="2" type="ORF">RM705_06830</name>
</gene>
<dbReference type="RefSeq" id="WP_311642144.1">
    <property type="nucleotide sequence ID" value="NZ_JAVRFA010000005.1"/>
</dbReference>
<feature type="compositionally biased region" description="Basic and acidic residues" evidence="1">
    <location>
        <begin position="1"/>
        <end position="11"/>
    </location>
</feature>
<feature type="region of interest" description="Disordered" evidence="1">
    <location>
        <begin position="1"/>
        <end position="24"/>
    </location>
</feature>
<dbReference type="EMBL" id="JAVRFA010000005">
    <property type="protein sequence ID" value="MDT0394418.1"/>
    <property type="molecule type" value="Genomic_DNA"/>
</dbReference>
<evidence type="ECO:0000313" key="2">
    <source>
        <dbReference type="EMBL" id="MDT0394418.1"/>
    </source>
</evidence>
<dbReference type="Proteomes" id="UP001183881">
    <property type="component" value="Unassembled WGS sequence"/>
</dbReference>
<comment type="caution">
    <text evidence="2">The sequence shown here is derived from an EMBL/GenBank/DDBJ whole genome shotgun (WGS) entry which is preliminary data.</text>
</comment>
<proteinExistence type="predicted"/>
<name>A0ABU2PQI8_9ACTN</name>
<sequence>MATVSFRDETPTGRPLGEWRPTGRPDRMTVRALIRRRAGEQAAHPIDWERAFLTNGFFLLVGDRQADSLDEEVDLTTTPTLIFIKLVALAGG</sequence>
<evidence type="ECO:0000313" key="3">
    <source>
        <dbReference type="Proteomes" id="UP001183881"/>
    </source>
</evidence>
<protein>
    <submittedName>
        <fullName evidence="2">Uncharacterized protein</fullName>
    </submittedName>
</protein>
<keyword evidence="3" id="KW-1185">Reference proteome</keyword>
<evidence type="ECO:0000256" key="1">
    <source>
        <dbReference type="SAM" id="MobiDB-lite"/>
    </source>
</evidence>